<reference evidence="8" key="1">
    <citation type="journal article" date="2011" name="PLoS Biol.">
        <title>Gene gain and loss during evolution of obligate parasitism in the white rust pathogen of Arabidopsis thaliana.</title>
        <authorList>
            <person name="Kemen E."/>
            <person name="Gardiner A."/>
            <person name="Schultz-Larsen T."/>
            <person name="Kemen A.C."/>
            <person name="Balmuth A.L."/>
            <person name="Robert-Seilaniantz A."/>
            <person name="Bailey K."/>
            <person name="Holub E."/>
            <person name="Studholme D.J."/>
            <person name="Maclean D."/>
            <person name="Jones J.D."/>
        </authorList>
    </citation>
    <scope>NUCLEOTIDE SEQUENCE</scope>
</reference>
<dbReference type="EMBL" id="FR824046">
    <property type="protein sequence ID" value="CCA13899.1"/>
    <property type="molecule type" value="Genomic_DNA"/>
</dbReference>
<dbReference type="SUPFAM" id="SSF51735">
    <property type="entry name" value="NAD(P)-binding Rossmann-fold domains"/>
    <property type="match status" value="1"/>
</dbReference>
<keyword evidence="3" id="KW-0444">Lipid biosynthesis</keyword>
<comment type="similarity">
    <text evidence="2">Belongs to the short-chain dehydrogenases/reductases (SDR) family. FabI subfamily.</text>
</comment>
<evidence type="ECO:0000256" key="1">
    <source>
        <dbReference type="ARBA" id="ARBA00005189"/>
    </source>
</evidence>
<comment type="pathway">
    <text evidence="1">Lipid metabolism.</text>
</comment>
<evidence type="ECO:0000313" key="8">
    <source>
        <dbReference type="EMBL" id="CCA13899.1"/>
    </source>
</evidence>
<reference evidence="8" key="2">
    <citation type="submission" date="2011-02" db="EMBL/GenBank/DDBJ databases">
        <authorList>
            <person name="MacLean D."/>
        </authorList>
    </citation>
    <scope>NUCLEOTIDE SEQUENCE</scope>
</reference>
<keyword evidence="4" id="KW-0276">Fatty acid metabolism</keyword>
<dbReference type="PIRSF" id="PIRSF000094">
    <property type="entry name" value="Enoyl-ACP_rdct"/>
    <property type="match status" value="1"/>
</dbReference>
<name>F0VYN5_9STRA</name>
<sequence length="276" mass="29195">MYSLHGKRALVIGIRNKYSIATQTALSFLSLGADVIGVSKEPLSFTAMEACGLHKQALKFKLLSCDLTDEFALEELLRSCGQHFHGGIDTIVHSVAFASPEAFIPIQKDSQTPSGGLLQTSKAHWQQAQDISAYSLVALTQKALPLLTKGSINADKSIIAFSFEGANKVVPSYNVMGPAKAALEAVSRQLAVELGGHNIRVNCVSPGPINTASARGIPGFSTMRQFAQEQAPLKRNATALDIANLASFLASEAASCITGQTIKVDGGMSALSSYNL</sequence>
<dbReference type="GO" id="GO:0004318">
    <property type="term" value="F:enoyl-[acyl-carrier-protein] reductase (NADH) activity"/>
    <property type="evidence" value="ECO:0007669"/>
    <property type="project" value="InterPro"/>
</dbReference>
<dbReference type="HOGENOM" id="CLU_010194_10_1_1"/>
<dbReference type="InterPro" id="IPR002347">
    <property type="entry name" value="SDR_fam"/>
</dbReference>
<organism evidence="8">
    <name type="scientific">Albugo laibachii Nc14</name>
    <dbReference type="NCBI Taxonomy" id="890382"/>
    <lineage>
        <taxon>Eukaryota</taxon>
        <taxon>Sar</taxon>
        <taxon>Stramenopiles</taxon>
        <taxon>Oomycota</taxon>
        <taxon>Peronosporomycetes</taxon>
        <taxon>Albuginales</taxon>
        <taxon>Albuginaceae</taxon>
        <taxon>Albugo</taxon>
    </lineage>
</organism>
<proteinExistence type="inferred from homology"/>
<evidence type="ECO:0000256" key="2">
    <source>
        <dbReference type="ARBA" id="ARBA00009233"/>
    </source>
</evidence>
<dbReference type="InterPro" id="IPR036291">
    <property type="entry name" value="NAD(P)-bd_dom_sf"/>
</dbReference>
<protein>
    <submittedName>
        <fullName evidence="8">Enoyl putative</fullName>
    </submittedName>
</protein>
<dbReference type="GO" id="GO:0006633">
    <property type="term" value="P:fatty acid biosynthetic process"/>
    <property type="evidence" value="ECO:0007669"/>
    <property type="project" value="UniProtKB-KW"/>
</dbReference>
<dbReference type="PANTHER" id="PTHR43159">
    <property type="entry name" value="ENOYL-[ACYL-CARRIER-PROTEIN] REDUCTASE"/>
    <property type="match status" value="1"/>
</dbReference>
<accession>F0VYN5</accession>
<dbReference type="PRINTS" id="PR00081">
    <property type="entry name" value="GDHRDH"/>
</dbReference>
<keyword evidence="7" id="KW-0275">Fatty acid biosynthesis</keyword>
<dbReference type="InterPro" id="IPR014358">
    <property type="entry name" value="Enoyl-ACP_Rdtase_NADH"/>
</dbReference>
<evidence type="ECO:0000256" key="7">
    <source>
        <dbReference type="ARBA" id="ARBA00023160"/>
    </source>
</evidence>
<dbReference type="PANTHER" id="PTHR43159:SF2">
    <property type="entry name" value="ENOYL-[ACYL-CARRIER-PROTEIN] REDUCTASE [NADH], CHLOROPLASTIC"/>
    <property type="match status" value="1"/>
</dbReference>
<gene>
    <name evidence="8" type="primary">AlNc14C1G37</name>
    <name evidence="8" type="ORF">ALNC14_000420</name>
</gene>
<evidence type="ECO:0000256" key="4">
    <source>
        <dbReference type="ARBA" id="ARBA00022832"/>
    </source>
</evidence>
<dbReference type="Gene3D" id="3.40.50.720">
    <property type="entry name" value="NAD(P)-binding Rossmann-like Domain"/>
    <property type="match status" value="1"/>
</dbReference>
<dbReference type="AlphaFoldDB" id="F0VYN5"/>
<dbReference type="Pfam" id="PF13561">
    <property type="entry name" value="adh_short_C2"/>
    <property type="match status" value="1"/>
</dbReference>
<evidence type="ECO:0000256" key="6">
    <source>
        <dbReference type="ARBA" id="ARBA00023098"/>
    </source>
</evidence>
<evidence type="ECO:0000256" key="3">
    <source>
        <dbReference type="ARBA" id="ARBA00022516"/>
    </source>
</evidence>
<evidence type="ECO:0000256" key="5">
    <source>
        <dbReference type="ARBA" id="ARBA00023002"/>
    </source>
</evidence>
<keyword evidence="5" id="KW-0560">Oxidoreductase</keyword>
<keyword evidence="6" id="KW-0443">Lipid metabolism</keyword>